<evidence type="ECO:0000259" key="1">
    <source>
        <dbReference type="Pfam" id="PF12867"/>
    </source>
</evidence>
<dbReference type="Pfam" id="PF12867">
    <property type="entry name" value="DinB_2"/>
    <property type="match status" value="1"/>
</dbReference>
<accession>A0A847SKX4</accession>
<dbReference type="RefSeq" id="WP_168742629.1">
    <property type="nucleotide sequence ID" value="NZ_JABAHZ010000010.1"/>
</dbReference>
<sequence length="159" mass="17951">MNSTKQIAKHFRDVHLGGNWTSVNLKDTLAGINWQQATTRIDDLNTIAVLVFHINYYVGVITRVLQGGPLEGNDKLSFNVPPISSEEAWQALVNKAITEAEQMTMLIEKLDDATLQENFTDPKYGSYFRNLLGVTEHTHYHLGQIAILKKIIRNRGMLS</sequence>
<evidence type="ECO:0000313" key="3">
    <source>
        <dbReference type="Proteomes" id="UP000552864"/>
    </source>
</evidence>
<keyword evidence="3" id="KW-1185">Reference proteome</keyword>
<dbReference type="Proteomes" id="UP000552864">
    <property type="component" value="Unassembled WGS sequence"/>
</dbReference>
<evidence type="ECO:0000313" key="2">
    <source>
        <dbReference type="EMBL" id="NLR82561.1"/>
    </source>
</evidence>
<proteinExistence type="predicted"/>
<dbReference type="SUPFAM" id="SSF109854">
    <property type="entry name" value="DinB/YfiT-like putative metalloenzymes"/>
    <property type="match status" value="1"/>
</dbReference>
<dbReference type="InterPro" id="IPR024775">
    <property type="entry name" value="DinB-like"/>
</dbReference>
<name>A0A847SKX4_9BACT</name>
<dbReference type="EMBL" id="JABAHZ010000010">
    <property type="protein sequence ID" value="NLR82561.1"/>
    <property type="molecule type" value="Genomic_DNA"/>
</dbReference>
<dbReference type="AlphaFoldDB" id="A0A847SKX4"/>
<reference evidence="2 3" key="1">
    <citation type="submission" date="2020-04" db="EMBL/GenBank/DDBJ databases">
        <authorList>
            <person name="Yin C."/>
        </authorList>
    </citation>
    <scope>NUCLEOTIDE SEQUENCE [LARGE SCALE GENOMIC DNA]</scope>
    <source>
        <strain evidence="2 3">Ak56</strain>
    </source>
</reference>
<dbReference type="Gene3D" id="1.20.120.450">
    <property type="entry name" value="dinb family like domain"/>
    <property type="match status" value="1"/>
</dbReference>
<dbReference type="InterPro" id="IPR034660">
    <property type="entry name" value="DinB/YfiT-like"/>
</dbReference>
<feature type="domain" description="DinB-like" evidence="1">
    <location>
        <begin position="28"/>
        <end position="145"/>
    </location>
</feature>
<gene>
    <name evidence="2" type="ORF">HGH91_28345</name>
</gene>
<organism evidence="2 3">
    <name type="scientific">Chitinophaga eiseniae</name>
    <dbReference type="NCBI Taxonomy" id="634771"/>
    <lineage>
        <taxon>Bacteria</taxon>
        <taxon>Pseudomonadati</taxon>
        <taxon>Bacteroidota</taxon>
        <taxon>Chitinophagia</taxon>
        <taxon>Chitinophagales</taxon>
        <taxon>Chitinophagaceae</taxon>
        <taxon>Chitinophaga</taxon>
    </lineage>
</organism>
<protein>
    <submittedName>
        <fullName evidence="2">DinB family protein</fullName>
    </submittedName>
</protein>
<comment type="caution">
    <text evidence="2">The sequence shown here is derived from an EMBL/GenBank/DDBJ whole genome shotgun (WGS) entry which is preliminary data.</text>
</comment>